<name>A0A382HBL5_9ZZZZ</name>
<dbReference type="PANTHER" id="PTHR24096:SF149">
    <property type="entry name" value="AMP-BINDING DOMAIN-CONTAINING PROTEIN-RELATED"/>
    <property type="match status" value="1"/>
</dbReference>
<dbReference type="InterPro" id="IPR000873">
    <property type="entry name" value="AMP-dep_synth/lig_dom"/>
</dbReference>
<protein>
    <recommendedName>
        <fullName evidence="3">AMP-dependent synthetase/ligase domain-containing protein</fullName>
    </recommendedName>
</protein>
<dbReference type="InterPro" id="IPR020845">
    <property type="entry name" value="AMP-binding_CS"/>
</dbReference>
<dbReference type="GO" id="GO:0016405">
    <property type="term" value="F:CoA-ligase activity"/>
    <property type="evidence" value="ECO:0007669"/>
    <property type="project" value="TreeGrafter"/>
</dbReference>
<sequence>MRLSYDELLNKTQFLSNLIQEKISSGNVISILSENSPFFIMSYFSILKSGCIAHIIPPGISDFNLKEQIKETSPEMILSNTSFEKKLNRTGLIKKTFFVENESKLLESNNNDFYGNKFHEVSSIIFTSGTTSKPKGVKLTHKNVLTATSNIVKMISLQPNDIEINSLSLSHSFGLGCLHAIFLQGATSLIFKNTINLN</sequence>
<evidence type="ECO:0000256" key="2">
    <source>
        <dbReference type="ARBA" id="ARBA00022598"/>
    </source>
</evidence>
<gene>
    <name evidence="4" type="ORF">METZ01_LOCUS237403</name>
</gene>
<comment type="similarity">
    <text evidence="1">Belongs to the ATP-dependent AMP-binding enzyme family.</text>
</comment>
<dbReference type="InterPro" id="IPR042099">
    <property type="entry name" value="ANL_N_sf"/>
</dbReference>
<evidence type="ECO:0000256" key="1">
    <source>
        <dbReference type="ARBA" id="ARBA00006432"/>
    </source>
</evidence>
<dbReference type="Gene3D" id="3.40.50.12780">
    <property type="entry name" value="N-terminal domain of ligase-like"/>
    <property type="match status" value="1"/>
</dbReference>
<proteinExistence type="inferred from homology"/>
<evidence type="ECO:0000313" key="4">
    <source>
        <dbReference type="EMBL" id="SVB84549.1"/>
    </source>
</evidence>
<feature type="non-terminal residue" evidence="4">
    <location>
        <position position="198"/>
    </location>
</feature>
<dbReference type="PANTHER" id="PTHR24096">
    <property type="entry name" value="LONG-CHAIN-FATTY-ACID--COA LIGASE"/>
    <property type="match status" value="1"/>
</dbReference>
<dbReference type="EMBL" id="UINC01060242">
    <property type="protein sequence ID" value="SVB84549.1"/>
    <property type="molecule type" value="Genomic_DNA"/>
</dbReference>
<evidence type="ECO:0000259" key="3">
    <source>
        <dbReference type="Pfam" id="PF00501"/>
    </source>
</evidence>
<reference evidence="4" key="1">
    <citation type="submission" date="2018-05" db="EMBL/GenBank/DDBJ databases">
        <authorList>
            <person name="Lanie J.A."/>
            <person name="Ng W.-L."/>
            <person name="Kazmierczak K.M."/>
            <person name="Andrzejewski T.M."/>
            <person name="Davidsen T.M."/>
            <person name="Wayne K.J."/>
            <person name="Tettelin H."/>
            <person name="Glass J.I."/>
            <person name="Rusch D."/>
            <person name="Podicherti R."/>
            <person name="Tsui H.-C.T."/>
            <person name="Winkler M.E."/>
        </authorList>
    </citation>
    <scope>NUCLEOTIDE SEQUENCE</scope>
</reference>
<dbReference type="AlphaFoldDB" id="A0A382HBL5"/>
<dbReference type="SUPFAM" id="SSF56801">
    <property type="entry name" value="Acetyl-CoA synthetase-like"/>
    <property type="match status" value="1"/>
</dbReference>
<organism evidence="4">
    <name type="scientific">marine metagenome</name>
    <dbReference type="NCBI Taxonomy" id="408172"/>
    <lineage>
        <taxon>unclassified sequences</taxon>
        <taxon>metagenomes</taxon>
        <taxon>ecological metagenomes</taxon>
    </lineage>
</organism>
<dbReference type="Pfam" id="PF00501">
    <property type="entry name" value="AMP-binding"/>
    <property type="match status" value="1"/>
</dbReference>
<dbReference type="PROSITE" id="PS00455">
    <property type="entry name" value="AMP_BINDING"/>
    <property type="match status" value="1"/>
</dbReference>
<accession>A0A382HBL5</accession>
<keyword evidence="2" id="KW-0436">Ligase</keyword>
<feature type="domain" description="AMP-dependent synthetase/ligase" evidence="3">
    <location>
        <begin position="2"/>
        <end position="194"/>
    </location>
</feature>